<evidence type="ECO:0000313" key="1">
    <source>
        <dbReference type="EMBL" id="HIH21224.1"/>
    </source>
</evidence>
<dbReference type="EMBL" id="DUFW01000017">
    <property type="protein sequence ID" value="HIH21224.1"/>
    <property type="molecule type" value="Genomic_DNA"/>
</dbReference>
<protein>
    <submittedName>
        <fullName evidence="1">Uncharacterized protein</fullName>
    </submittedName>
</protein>
<name>A0A7J4JUT6_9ARCH</name>
<organism evidence="1 2">
    <name type="scientific">Candidatus Iainarchaeum sp</name>
    <dbReference type="NCBI Taxonomy" id="3101447"/>
    <lineage>
        <taxon>Archaea</taxon>
        <taxon>Candidatus Iainarchaeota</taxon>
        <taxon>Candidatus Iainarchaeia</taxon>
        <taxon>Candidatus Iainarchaeales</taxon>
        <taxon>Candidatus Iainarchaeaceae</taxon>
        <taxon>Candidatus Iainarchaeum</taxon>
    </lineage>
</organism>
<gene>
    <name evidence="1" type="ORF">HA222_00990</name>
</gene>
<reference evidence="2" key="1">
    <citation type="journal article" date="2020" name="bioRxiv">
        <title>A rank-normalized archaeal taxonomy based on genome phylogeny resolves widespread incomplete and uneven classifications.</title>
        <authorList>
            <person name="Rinke C."/>
            <person name="Chuvochina M."/>
            <person name="Mussig A.J."/>
            <person name="Chaumeil P.-A."/>
            <person name="Waite D.W."/>
            <person name="Whitman W.B."/>
            <person name="Parks D.H."/>
            <person name="Hugenholtz P."/>
        </authorList>
    </citation>
    <scope>NUCLEOTIDE SEQUENCE [LARGE SCALE GENOMIC DNA]</scope>
</reference>
<proteinExistence type="predicted"/>
<comment type="caution">
    <text evidence="1">The sequence shown here is derived from an EMBL/GenBank/DDBJ whole genome shotgun (WGS) entry which is preliminary data.</text>
</comment>
<evidence type="ECO:0000313" key="2">
    <source>
        <dbReference type="Proteomes" id="UP000590964"/>
    </source>
</evidence>
<sequence>MSFVRSKRIKGHTYYYLVSSHRQDGKIVQKFEKYVGKNKDKPASQESQ</sequence>
<dbReference type="AlphaFoldDB" id="A0A7J4JUT6"/>
<accession>A0A7J4JUT6</accession>
<dbReference type="Proteomes" id="UP000590964">
    <property type="component" value="Unassembled WGS sequence"/>
</dbReference>